<protein>
    <submittedName>
        <fullName evidence="3">Formyltransferase family protein</fullName>
    </submittedName>
</protein>
<dbReference type="EMBL" id="JBHSGV010000007">
    <property type="protein sequence ID" value="MFC4749563.1"/>
    <property type="molecule type" value="Genomic_DNA"/>
</dbReference>
<dbReference type="SUPFAM" id="SSF50486">
    <property type="entry name" value="FMT C-terminal domain-like"/>
    <property type="match status" value="1"/>
</dbReference>
<feature type="domain" description="Formyl transferase C-terminal" evidence="2">
    <location>
        <begin position="209"/>
        <end position="294"/>
    </location>
</feature>
<dbReference type="RefSeq" id="WP_213259209.1">
    <property type="nucleotide sequence ID" value="NZ_JAGYWA010000007.1"/>
</dbReference>
<evidence type="ECO:0000259" key="2">
    <source>
        <dbReference type="Pfam" id="PF02911"/>
    </source>
</evidence>
<gene>
    <name evidence="3" type="ORF">ACFO5S_19080</name>
</gene>
<name>A0ABV9PLT3_9FLAO</name>
<sequence>MFRIMNPVRDIIVLCNNRMAFPAIQTLHGLGRLHTIGVSAENEDVKAFCSHFALQEGINLIEIEKSKLTGQLKEIAEIVSLKYIFTMTFPWKIPEEIIKQHPNLFYNFHYGLLPEMRGADPVFESIKKQKKETGISIHSIEKEIDKGKIILIKTLPLHTDLTHGMVCTHLSYLGSYLLPELLTLLHLNEQGANQDETKAAYYKKPTITDVSIQWNHQDSKAIQALVNACNPWNKGAYTHWNGLNVRFVEVSQIDNAIIQSKIPGTILEINENSGLIIQCYNNTQLRINTIYTEEGFMSGHKLLAFGIKNGEQFASL</sequence>
<evidence type="ECO:0000313" key="4">
    <source>
        <dbReference type="Proteomes" id="UP001595935"/>
    </source>
</evidence>
<feature type="domain" description="Formyl transferase N-terminal" evidence="1">
    <location>
        <begin position="92"/>
        <end position="180"/>
    </location>
</feature>
<evidence type="ECO:0000313" key="3">
    <source>
        <dbReference type="EMBL" id="MFC4749563.1"/>
    </source>
</evidence>
<comment type="caution">
    <text evidence="3">The sequence shown here is derived from an EMBL/GenBank/DDBJ whole genome shotgun (WGS) entry which is preliminary data.</text>
</comment>
<keyword evidence="4" id="KW-1185">Reference proteome</keyword>
<dbReference type="InterPro" id="IPR002376">
    <property type="entry name" value="Formyl_transf_N"/>
</dbReference>
<dbReference type="SUPFAM" id="SSF53328">
    <property type="entry name" value="Formyltransferase"/>
    <property type="match status" value="1"/>
</dbReference>
<dbReference type="PANTHER" id="PTHR11138:SF5">
    <property type="entry name" value="METHIONYL-TRNA FORMYLTRANSFERASE, MITOCHONDRIAL"/>
    <property type="match status" value="1"/>
</dbReference>
<evidence type="ECO:0000259" key="1">
    <source>
        <dbReference type="Pfam" id="PF00551"/>
    </source>
</evidence>
<dbReference type="Gene3D" id="3.40.50.12230">
    <property type="match status" value="1"/>
</dbReference>
<reference evidence="4" key="1">
    <citation type="journal article" date="2019" name="Int. J. Syst. Evol. Microbiol.">
        <title>The Global Catalogue of Microorganisms (GCM) 10K type strain sequencing project: providing services to taxonomists for standard genome sequencing and annotation.</title>
        <authorList>
            <consortium name="The Broad Institute Genomics Platform"/>
            <consortium name="The Broad Institute Genome Sequencing Center for Infectious Disease"/>
            <person name="Wu L."/>
            <person name="Ma J."/>
        </authorList>
    </citation>
    <scope>NUCLEOTIDE SEQUENCE [LARGE SCALE GENOMIC DNA]</scope>
    <source>
        <strain evidence="4">WYCCWR 13023</strain>
    </source>
</reference>
<dbReference type="Pfam" id="PF02911">
    <property type="entry name" value="Formyl_trans_C"/>
    <property type="match status" value="1"/>
</dbReference>
<dbReference type="Proteomes" id="UP001595935">
    <property type="component" value="Unassembled WGS sequence"/>
</dbReference>
<organism evidence="3 4">
    <name type="scientific">Flavobacterium branchiicola</name>
    <dbReference type="NCBI Taxonomy" id="1114875"/>
    <lineage>
        <taxon>Bacteria</taxon>
        <taxon>Pseudomonadati</taxon>
        <taxon>Bacteroidota</taxon>
        <taxon>Flavobacteriia</taxon>
        <taxon>Flavobacteriales</taxon>
        <taxon>Flavobacteriaceae</taxon>
        <taxon>Flavobacterium</taxon>
    </lineage>
</organism>
<proteinExistence type="predicted"/>
<accession>A0ABV9PLT3</accession>
<dbReference type="Pfam" id="PF00551">
    <property type="entry name" value="Formyl_trans_N"/>
    <property type="match status" value="1"/>
</dbReference>
<dbReference type="InterPro" id="IPR011034">
    <property type="entry name" value="Formyl_transferase-like_C_sf"/>
</dbReference>
<dbReference type="InterPro" id="IPR036477">
    <property type="entry name" value="Formyl_transf_N_sf"/>
</dbReference>
<dbReference type="PANTHER" id="PTHR11138">
    <property type="entry name" value="METHIONYL-TRNA FORMYLTRANSFERASE"/>
    <property type="match status" value="1"/>
</dbReference>
<dbReference type="InterPro" id="IPR005793">
    <property type="entry name" value="Formyl_trans_C"/>
</dbReference>